<dbReference type="Gene3D" id="3.30.70.2450">
    <property type="match status" value="1"/>
</dbReference>
<dbReference type="Proteomes" id="UP001501072">
    <property type="component" value="Unassembled WGS sequence"/>
</dbReference>
<dbReference type="Pfam" id="PF01494">
    <property type="entry name" value="FAD_binding_3"/>
    <property type="match status" value="1"/>
</dbReference>
<dbReference type="InterPro" id="IPR036188">
    <property type="entry name" value="FAD/NAD-bd_sf"/>
</dbReference>
<dbReference type="InterPro" id="IPR050641">
    <property type="entry name" value="RIFMO-like"/>
</dbReference>
<proteinExistence type="predicted"/>
<keyword evidence="3" id="KW-0274">FAD</keyword>
<evidence type="ECO:0000256" key="3">
    <source>
        <dbReference type="ARBA" id="ARBA00022827"/>
    </source>
</evidence>
<comment type="cofactor">
    <cofactor evidence="1">
        <name>FAD</name>
        <dbReference type="ChEBI" id="CHEBI:57692"/>
    </cofactor>
</comment>
<evidence type="ECO:0000313" key="6">
    <source>
        <dbReference type="Proteomes" id="UP001501072"/>
    </source>
</evidence>
<dbReference type="Pfam" id="PF21274">
    <property type="entry name" value="Rng_hyd_C"/>
    <property type="match status" value="1"/>
</dbReference>
<organism evidence="5 6">
    <name type="scientific">Streptomyces thermogriseus</name>
    <dbReference type="NCBI Taxonomy" id="75292"/>
    <lineage>
        <taxon>Bacteria</taxon>
        <taxon>Bacillati</taxon>
        <taxon>Actinomycetota</taxon>
        <taxon>Actinomycetes</taxon>
        <taxon>Kitasatosporales</taxon>
        <taxon>Streptomycetaceae</taxon>
        <taxon>Streptomyces</taxon>
    </lineage>
</organism>
<keyword evidence="5" id="KW-0503">Monooxygenase</keyword>
<keyword evidence="5" id="KW-0560">Oxidoreductase</keyword>
<keyword evidence="6" id="KW-1185">Reference proteome</keyword>
<comment type="caution">
    <text evidence="5">The sequence shown here is derived from an EMBL/GenBank/DDBJ whole genome shotgun (WGS) entry which is preliminary data.</text>
</comment>
<dbReference type="Gene3D" id="3.50.50.60">
    <property type="entry name" value="FAD/NAD(P)-binding domain"/>
    <property type="match status" value="1"/>
</dbReference>
<dbReference type="PRINTS" id="PR00420">
    <property type="entry name" value="RNGMNOXGNASE"/>
</dbReference>
<evidence type="ECO:0000256" key="1">
    <source>
        <dbReference type="ARBA" id="ARBA00001974"/>
    </source>
</evidence>
<sequence length="514" mass="54511">MGNRTDAQVIVVGGGPVGMLVAAELAGRGVDTLVLETRATVSERPKATTLHARTAQCLARRGYDVEATLCDQGPDAPAGEVTMPFHFAGMPGLSITAPATEPRPILKVPQARLERMFEARAREEGVHILREHTVTGLVQDDDGVRVDVEGPGGSGTYTAAYAVGADGARGPVRAWAGIVSDTFPATVSALMGLVRLGDRHAVPVGWHRTPRGWIIAKDGPDGMTHLRTLSAARPGTDRHRSLTVEEFSREATWIAGRDIAMTASRWLSRFSDFARLARSYRAGRVFLAGDAAHVHFPVGGQGLSTGLLDALNLGWKLALAVHGTAGDGLLDTYDLERRPAAQRVIDNTRAQVALMRPDPGLDPVRQLIGGLLNSGQGNDYLGAMISAQDTVLPSRTRSRSPWEGTFLYNVGLTTADGPTDVVELLREGKLLLLLSGEGGGGYAETARGWAQAVRVVRCAPTAALPCAVLLVRPDGYIAWTPDGGELDGVLTEYLGPAGTRPRTCDAALWPAALL</sequence>
<feature type="domain" description="FAD-binding" evidence="4">
    <location>
        <begin position="7"/>
        <end position="348"/>
    </location>
</feature>
<evidence type="ECO:0000256" key="2">
    <source>
        <dbReference type="ARBA" id="ARBA00022630"/>
    </source>
</evidence>
<gene>
    <name evidence="5" type="ORF">GCM10009564_17420</name>
</gene>
<reference evidence="6" key="1">
    <citation type="journal article" date="2019" name="Int. J. Syst. Evol. Microbiol.">
        <title>The Global Catalogue of Microorganisms (GCM) 10K type strain sequencing project: providing services to taxonomists for standard genome sequencing and annotation.</title>
        <authorList>
            <consortium name="The Broad Institute Genomics Platform"/>
            <consortium name="The Broad Institute Genome Sequencing Center for Infectious Disease"/>
            <person name="Wu L."/>
            <person name="Ma J."/>
        </authorList>
    </citation>
    <scope>NUCLEOTIDE SEQUENCE [LARGE SCALE GENOMIC DNA]</scope>
    <source>
        <strain evidence="6">JCM 11269</strain>
    </source>
</reference>
<evidence type="ECO:0000259" key="4">
    <source>
        <dbReference type="Pfam" id="PF01494"/>
    </source>
</evidence>
<dbReference type="RefSeq" id="WP_067391120.1">
    <property type="nucleotide sequence ID" value="NZ_BAAAHU010000013.1"/>
</dbReference>
<dbReference type="GO" id="GO:0004497">
    <property type="term" value="F:monooxygenase activity"/>
    <property type="evidence" value="ECO:0007669"/>
    <property type="project" value="UniProtKB-KW"/>
</dbReference>
<dbReference type="InterPro" id="IPR002938">
    <property type="entry name" value="FAD-bd"/>
</dbReference>
<dbReference type="Gene3D" id="3.40.30.120">
    <property type="match status" value="1"/>
</dbReference>
<evidence type="ECO:0000313" key="5">
    <source>
        <dbReference type="EMBL" id="GAA1007460.1"/>
    </source>
</evidence>
<dbReference type="PANTHER" id="PTHR43004:SF19">
    <property type="entry name" value="BINDING MONOOXYGENASE, PUTATIVE (JCVI)-RELATED"/>
    <property type="match status" value="1"/>
</dbReference>
<protein>
    <submittedName>
        <fullName evidence="5">Monooxygenase</fullName>
    </submittedName>
</protein>
<accession>A0ABP4DFH8</accession>
<name>A0ABP4DFH8_9ACTN</name>
<dbReference type="EMBL" id="BAAAHU010000013">
    <property type="protein sequence ID" value="GAA1007460.1"/>
    <property type="molecule type" value="Genomic_DNA"/>
</dbReference>
<dbReference type="PANTHER" id="PTHR43004">
    <property type="entry name" value="TRK SYSTEM POTASSIUM UPTAKE PROTEIN"/>
    <property type="match status" value="1"/>
</dbReference>
<keyword evidence="2" id="KW-0285">Flavoprotein</keyword>
<dbReference type="SUPFAM" id="SSF51905">
    <property type="entry name" value="FAD/NAD(P)-binding domain"/>
    <property type="match status" value="1"/>
</dbReference>